<dbReference type="InterPro" id="IPR036724">
    <property type="entry name" value="Cobalamin-bd_sf"/>
</dbReference>
<keyword evidence="4" id="KW-0846">Cobalamin</keyword>
<evidence type="ECO:0000256" key="6">
    <source>
        <dbReference type="ARBA" id="ARBA00023235"/>
    </source>
</evidence>
<dbReference type="InterPro" id="IPR016176">
    <property type="entry name" value="Cbl-dep_enz_cat"/>
</dbReference>
<evidence type="ECO:0000256" key="5">
    <source>
        <dbReference type="ARBA" id="ARBA00022723"/>
    </source>
</evidence>
<evidence type="ECO:0000313" key="11">
    <source>
        <dbReference type="Proteomes" id="UP000319212"/>
    </source>
</evidence>
<evidence type="ECO:0000256" key="7">
    <source>
        <dbReference type="ARBA" id="ARBA00023285"/>
    </source>
</evidence>
<comment type="caution">
    <text evidence="10">The sequence shown here is derived from an EMBL/GenBank/DDBJ whole genome shotgun (WGS) entry which is preliminary data.</text>
</comment>
<dbReference type="GO" id="GO:0019678">
    <property type="term" value="P:propionate metabolic process, methylmalonyl pathway"/>
    <property type="evidence" value="ECO:0007669"/>
    <property type="project" value="TreeGrafter"/>
</dbReference>
<dbReference type="SUPFAM" id="SSF52242">
    <property type="entry name" value="Cobalamin (vitamin B12)-binding domain"/>
    <property type="match status" value="1"/>
</dbReference>
<dbReference type="InterPro" id="IPR006099">
    <property type="entry name" value="MeMalonylCoA_mutase_a/b_cat"/>
</dbReference>
<accession>A0A502DQ81</accession>
<sequence>MSTLDPIFKTADLAAWTQAAAKSAPGGNLEALNWRTPDGITVKPLYTAADLQGLKYTDTLPGFEPYLRGPQATMYAVRPWTIRQYAGFSTAEESNAFYRKALAAGGQGVSVAFDLATHRGYDSDHPRVTGDVGKAGVAIDSVEDMKILFDQIPLDKVSVSMTMNGAVLPVLAGYIVAGEEQGVAQDQLSGTIQNDILKEFMVRNTYIFPPAPSMRIIGDIIEYTAQKMPKFNSISISGYHMQEAGANQALELAFTLADGKEYVKTALAKGLDVDVFAGRLSFFWAIGMNFYLEVAKMRAARLLWCRIMKEFEPKNAKSLMLRTHCQTSGWSLTEQDPYNNVVRTTIEAMAAVFGGTQSLHTNALDEAIALPTEFSSRIARNTQLIIQEETHITSVIDPWAGSYMMEKLTQDMADAAWTIIEEVEAMGGMTKAVDSGWAKLKIEAAAADKQARIDSGRDVIVGVNKYKLKTEDAIDSLSIDNVKVRDGQIAKLHAIRAKRDTVATQAALEALTAAAESGEGNLLALSIDAVRLRATVGEISDALEKVYGRHRADTQKVTGVYAAAYDSAEGWEALQNEIAAFAEEQGRRPRVMISKLGQDGHDRGAKVVATAFADLGFDVDMGPLFQTPEECARQAIENDVHAVGVSTLAAGHKTLVPAIIAELKKQGADDIIVFVGGVIPRGDYEMLYEAGVKGIYGPGTPIPASAKDVLEQIRASVAAKDAA</sequence>
<dbReference type="SUPFAM" id="SSF51703">
    <property type="entry name" value="Cobalamin (vitamin B12)-dependent enzymes"/>
    <property type="match status" value="1"/>
</dbReference>
<proteinExistence type="inferred from homology"/>
<dbReference type="NCBIfam" id="TIGR00640">
    <property type="entry name" value="acid_CoA_mut_C"/>
    <property type="match status" value="1"/>
</dbReference>
<evidence type="ECO:0000256" key="4">
    <source>
        <dbReference type="ARBA" id="ARBA00022628"/>
    </source>
</evidence>
<evidence type="ECO:0000313" key="10">
    <source>
        <dbReference type="EMBL" id="TPG27585.1"/>
    </source>
</evidence>
<keyword evidence="5" id="KW-0479">Metal-binding</keyword>
<dbReference type="EC" id="5.4.99.2" evidence="3"/>
<dbReference type="Proteomes" id="UP000319212">
    <property type="component" value="Unassembled WGS sequence"/>
</dbReference>
<reference evidence="10 11" key="1">
    <citation type="journal article" date="2019" name="Environ. Microbiol.">
        <title>Species interactions and distinct microbial communities in high Arctic permafrost affected cryosols are associated with the CH4 and CO2 gas fluxes.</title>
        <authorList>
            <person name="Altshuler I."/>
            <person name="Hamel J."/>
            <person name="Turney S."/>
            <person name="Magnuson E."/>
            <person name="Levesque R."/>
            <person name="Greer C."/>
            <person name="Whyte L.G."/>
        </authorList>
    </citation>
    <scope>NUCLEOTIDE SEQUENCE [LARGE SCALE GENOMIC DNA]</scope>
    <source>
        <strain evidence="10 11">S06.C</strain>
    </source>
</reference>
<feature type="domain" description="B12-binding" evidence="9">
    <location>
        <begin position="588"/>
        <end position="720"/>
    </location>
</feature>
<evidence type="ECO:0000256" key="3">
    <source>
        <dbReference type="ARBA" id="ARBA00012398"/>
    </source>
</evidence>
<dbReference type="PANTHER" id="PTHR48101">
    <property type="entry name" value="METHYLMALONYL-COA MUTASE, MITOCHONDRIAL-RELATED"/>
    <property type="match status" value="1"/>
</dbReference>
<dbReference type="FunFam" id="3.20.20.240:FF:000001">
    <property type="entry name" value="Probable methylmalonyl-coa mutase"/>
    <property type="match status" value="1"/>
</dbReference>
<dbReference type="GO" id="GO:0046872">
    <property type="term" value="F:metal ion binding"/>
    <property type="evidence" value="ECO:0007669"/>
    <property type="project" value="UniProtKB-KW"/>
</dbReference>
<dbReference type="PANTHER" id="PTHR48101:SF4">
    <property type="entry name" value="METHYLMALONYL-COA MUTASE, MITOCHONDRIAL"/>
    <property type="match status" value="1"/>
</dbReference>
<dbReference type="InterPro" id="IPR006159">
    <property type="entry name" value="Acid_CoA_mut_C"/>
</dbReference>
<organism evidence="10 11">
    <name type="scientific">Variovorax guangxiensis</name>
    <dbReference type="NCBI Taxonomy" id="1775474"/>
    <lineage>
        <taxon>Bacteria</taxon>
        <taxon>Pseudomonadati</taxon>
        <taxon>Pseudomonadota</taxon>
        <taxon>Betaproteobacteria</taxon>
        <taxon>Burkholderiales</taxon>
        <taxon>Comamonadaceae</taxon>
        <taxon>Variovorax</taxon>
    </lineage>
</organism>
<dbReference type="InterPro" id="IPR006158">
    <property type="entry name" value="Cobalamin-bd"/>
</dbReference>
<dbReference type="EMBL" id="RCZI01000003">
    <property type="protein sequence ID" value="TPG27585.1"/>
    <property type="molecule type" value="Genomic_DNA"/>
</dbReference>
<keyword evidence="6 10" id="KW-0413">Isomerase</keyword>
<dbReference type="CDD" id="cd03679">
    <property type="entry name" value="MM_CoA_mutase_alpha_like"/>
    <property type="match status" value="1"/>
</dbReference>
<protein>
    <recommendedName>
        <fullName evidence="8">Methylmalonyl-CoA mutase</fullName>
        <ecNumber evidence="3">5.4.99.2</ecNumber>
    </recommendedName>
</protein>
<dbReference type="Gene3D" id="3.20.20.240">
    <property type="entry name" value="Methylmalonyl-CoA mutase"/>
    <property type="match status" value="1"/>
</dbReference>
<dbReference type="PROSITE" id="PS51332">
    <property type="entry name" value="B12_BINDING"/>
    <property type="match status" value="1"/>
</dbReference>
<evidence type="ECO:0000259" key="9">
    <source>
        <dbReference type="PROSITE" id="PS51332"/>
    </source>
</evidence>
<name>A0A502DQ81_9BURK</name>
<dbReference type="Pfam" id="PF02310">
    <property type="entry name" value="B12-binding"/>
    <property type="match status" value="1"/>
</dbReference>
<dbReference type="RefSeq" id="WP_140842300.1">
    <property type="nucleotide sequence ID" value="NZ_RCZI01000003.1"/>
</dbReference>
<comment type="cofactor">
    <cofactor evidence="1">
        <name>adenosylcob(III)alamin</name>
        <dbReference type="ChEBI" id="CHEBI:18408"/>
    </cofactor>
</comment>
<dbReference type="NCBIfam" id="TIGR00641">
    <property type="entry name" value="acid_CoA_mut_N"/>
    <property type="match status" value="1"/>
</dbReference>
<dbReference type="GO" id="GO:0004494">
    <property type="term" value="F:methylmalonyl-CoA mutase activity"/>
    <property type="evidence" value="ECO:0007669"/>
    <property type="project" value="UniProtKB-EC"/>
</dbReference>
<dbReference type="OrthoDB" id="9762378at2"/>
<dbReference type="FunFam" id="3.40.50.280:FF:000002">
    <property type="entry name" value="Methylmalonyl-CoA mutase, mitochondrial"/>
    <property type="match status" value="1"/>
</dbReference>
<dbReference type="NCBIfam" id="NF006944">
    <property type="entry name" value="PRK09426.1"/>
    <property type="match status" value="1"/>
</dbReference>
<dbReference type="InterPro" id="IPR006098">
    <property type="entry name" value="MMCoA_mutase_a_cat"/>
</dbReference>
<dbReference type="GO" id="GO:0005737">
    <property type="term" value="C:cytoplasm"/>
    <property type="evidence" value="ECO:0007669"/>
    <property type="project" value="TreeGrafter"/>
</dbReference>
<comment type="similarity">
    <text evidence="2">Belongs to the methylmalonyl-CoA mutase family.</text>
</comment>
<dbReference type="CDD" id="cd02071">
    <property type="entry name" value="MM_CoA_mut_B12_BD"/>
    <property type="match status" value="1"/>
</dbReference>
<dbReference type="Gene3D" id="3.40.50.280">
    <property type="entry name" value="Cobalamin-binding domain"/>
    <property type="match status" value="1"/>
</dbReference>
<evidence type="ECO:0000256" key="1">
    <source>
        <dbReference type="ARBA" id="ARBA00001922"/>
    </source>
</evidence>
<dbReference type="GO" id="GO:0031419">
    <property type="term" value="F:cobalamin binding"/>
    <property type="evidence" value="ECO:0007669"/>
    <property type="project" value="UniProtKB-KW"/>
</dbReference>
<dbReference type="AlphaFoldDB" id="A0A502DQ81"/>
<dbReference type="Pfam" id="PF01642">
    <property type="entry name" value="MM_CoA_mutase"/>
    <property type="match status" value="1"/>
</dbReference>
<evidence type="ECO:0000256" key="8">
    <source>
        <dbReference type="ARBA" id="ARBA00072363"/>
    </source>
</evidence>
<evidence type="ECO:0000256" key="2">
    <source>
        <dbReference type="ARBA" id="ARBA00008465"/>
    </source>
</evidence>
<keyword evidence="7" id="KW-0170">Cobalt</keyword>
<gene>
    <name evidence="10" type="ORF">EAH82_12480</name>
</gene>